<evidence type="ECO:0000313" key="2">
    <source>
        <dbReference type="EMBL" id="SET35243.1"/>
    </source>
</evidence>
<dbReference type="PANTHER" id="PTHR22617">
    <property type="entry name" value="CHEMOTAXIS SENSOR HISTIDINE KINASE-RELATED"/>
    <property type="match status" value="1"/>
</dbReference>
<dbReference type="InterPro" id="IPR039315">
    <property type="entry name" value="CheW"/>
</dbReference>
<protein>
    <submittedName>
        <fullName evidence="2">Twitching motility protein PilI</fullName>
    </submittedName>
</protein>
<name>A0A1I0DRN9_9PROT</name>
<dbReference type="PROSITE" id="PS50851">
    <property type="entry name" value="CHEW"/>
    <property type="match status" value="1"/>
</dbReference>
<dbReference type="InterPro" id="IPR036061">
    <property type="entry name" value="CheW-like_dom_sf"/>
</dbReference>
<dbReference type="GO" id="GO:0007165">
    <property type="term" value="P:signal transduction"/>
    <property type="evidence" value="ECO:0007669"/>
    <property type="project" value="InterPro"/>
</dbReference>
<keyword evidence="3" id="KW-1185">Reference proteome</keyword>
<dbReference type="GO" id="GO:0006935">
    <property type="term" value="P:chemotaxis"/>
    <property type="evidence" value="ECO:0007669"/>
    <property type="project" value="InterPro"/>
</dbReference>
<reference evidence="3" key="1">
    <citation type="submission" date="2016-10" db="EMBL/GenBank/DDBJ databases">
        <authorList>
            <person name="Varghese N."/>
            <person name="Submissions S."/>
        </authorList>
    </citation>
    <scope>NUCLEOTIDE SEQUENCE [LARGE SCALE GENOMIC DNA]</scope>
    <source>
        <strain evidence="3">Nm71</strain>
    </source>
</reference>
<dbReference type="Pfam" id="PF01584">
    <property type="entry name" value="CheW"/>
    <property type="match status" value="1"/>
</dbReference>
<sequence length="166" mass="18586">MTIKDNQHGGENVTNTDAAELSAMVLGLLIGEARYLVHMREIGEVIQVPEVVPVPYTQLWFLGLINAHGNIYGVTNLGTYLSGESEPLGLKSRILLIATSQKINCGFVVPNLLGIRNLSEFELEHTADGELRNGVTHIYRDREDRQWYALDLGSLIREKRFLQIGR</sequence>
<dbReference type="RefSeq" id="WP_090659430.1">
    <property type="nucleotide sequence ID" value="NZ_FOIA01000022.1"/>
</dbReference>
<organism evidence="2 3">
    <name type="scientific">Nitrosomonas marina</name>
    <dbReference type="NCBI Taxonomy" id="917"/>
    <lineage>
        <taxon>Bacteria</taxon>
        <taxon>Pseudomonadati</taxon>
        <taxon>Pseudomonadota</taxon>
        <taxon>Betaproteobacteria</taxon>
        <taxon>Nitrosomonadales</taxon>
        <taxon>Nitrosomonadaceae</taxon>
        <taxon>Nitrosomonas</taxon>
    </lineage>
</organism>
<dbReference type="GO" id="GO:0005829">
    <property type="term" value="C:cytosol"/>
    <property type="evidence" value="ECO:0007669"/>
    <property type="project" value="TreeGrafter"/>
</dbReference>
<dbReference type="InterPro" id="IPR002545">
    <property type="entry name" value="CheW-lke_dom"/>
</dbReference>
<dbReference type="SMART" id="SM00260">
    <property type="entry name" value="CheW"/>
    <property type="match status" value="1"/>
</dbReference>
<evidence type="ECO:0000259" key="1">
    <source>
        <dbReference type="PROSITE" id="PS50851"/>
    </source>
</evidence>
<dbReference type="AlphaFoldDB" id="A0A1I0DRN9"/>
<gene>
    <name evidence="2" type="ORF">SAMN05216326_12221</name>
</gene>
<accession>A0A1I0DRN9</accession>
<evidence type="ECO:0000313" key="3">
    <source>
        <dbReference type="Proteomes" id="UP000199345"/>
    </source>
</evidence>
<dbReference type="PANTHER" id="PTHR22617:SF43">
    <property type="entry name" value="PROTEIN PILI"/>
    <property type="match status" value="1"/>
</dbReference>
<dbReference type="SUPFAM" id="SSF50341">
    <property type="entry name" value="CheW-like"/>
    <property type="match status" value="1"/>
</dbReference>
<dbReference type="Proteomes" id="UP000199345">
    <property type="component" value="Unassembled WGS sequence"/>
</dbReference>
<proteinExistence type="predicted"/>
<feature type="domain" description="CheW-like" evidence="1">
    <location>
        <begin position="22"/>
        <end position="161"/>
    </location>
</feature>
<dbReference type="Gene3D" id="2.40.50.180">
    <property type="entry name" value="CheA-289, Domain 4"/>
    <property type="match status" value="1"/>
</dbReference>
<dbReference type="EMBL" id="FOIA01000022">
    <property type="protein sequence ID" value="SET35243.1"/>
    <property type="molecule type" value="Genomic_DNA"/>
</dbReference>
<dbReference type="Gene3D" id="2.30.30.40">
    <property type="entry name" value="SH3 Domains"/>
    <property type="match status" value="1"/>
</dbReference>
<dbReference type="OrthoDB" id="5298045at2"/>